<organism evidence="1 2">
    <name type="scientific">Streptantibioticus rubrisoli</name>
    <dbReference type="NCBI Taxonomy" id="1387313"/>
    <lineage>
        <taxon>Bacteria</taxon>
        <taxon>Bacillati</taxon>
        <taxon>Actinomycetota</taxon>
        <taxon>Actinomycetes</taxon>
        <taxon>Kitasatosporales</taxon>
        <taxon>Streptomycetaceae</taxon>
        <taxon>Streptantibioticus</taxon>
    </lineage>
</organism>
<protein>
    <recommendedName>
        <fullName evidence="3">Integrase</fullName>
    </recommendedName>
</protein>
<proteinExistence type="predicted"/>
<comment type="caution">
    <text evidence="1">The sequence shown here is derived from an EMBL/GenBank/DDBJ whole genome shotgun (WGS) entry which is preliminary data.</text>
</comment>
<evidence type="ECO:0000313" key="1">
    <source>
        <dbReference type="EMBL" id="MCQ4045658.1"/>
    </source>
</evidence>
<sequence>MALVDRVDQMKFLIQDRDATFTDAFDAVFASEAIQVLLTPVQAPRTNAVIER</sequence>
<reference evidence="1 2" key="1">
    <citation type="submission" date="2022-06" db="EMBL/GenBank/DDBJ databases">
        <title>Draft genome sequence of type strain Streptomyces rubrisoli DSM 42083.</title>
        <authorList>
            <person name="Duangmal K."/>
            <person name="Klaysubun C."/>
        </authorList>
    </citation>
    <scope>NUCLEOTIDE SEQUENCE [LARGE SCALE GENOMIC DNA]</scope>
    <source>
        <strain evidence="1 2">DSM 42083</strain>
    </source>
</reference>
<name>A0ABT1PN46_9ACTN</name>
<evidence type="ECO:0000313" key="2">
    <source>
        <dbReference type="Proteomes" id="UP001206206"/>
    </source>
</evidence>
<gene>
    <name evidence="1" type="ORF">NON19_27405</name>
</gene>
<keyword evidence="2" id="KW-1185">Reference proteome</keyword>
<dbReference type="RefSeq" id="WP_255931812.1">
    <property type="nucleotide sequence ID" value="NZ_JANFNH010000046.1"/>
</dbReference>
<accession>A0ABT1PN46</accession>
<dbReference type="EMBL" id="JANFNH010000046">
    <property type="protein sequence ID" value="MCQ4045658.1"/>
    <property type="molecule type" value="Genomic_DNA"/>
</dbReference>
<dbReference type="Proteomes" id="UP001206206">
    <property type="component" value="Unassembled WGS sequence"/>
</dbReference>
<evidence type="ECO:0008006" key="3">
    <source>
        <dbReference type="Google" id="ProtNLM"/>
    </source>
</evidence>